<dbReference type="EMBL" id="JAPQYE010000025">
    <property type="protein sequence ID" value="MCZ0732129.1"/>
    <property type="molecule type" value="Genomic_DNA"/>
</dbReference>
<dbReference type="RefSeq" id="WP_268787924.1">
    <property type="nucleotide sequence ID" value="NZ_JAPQYE010000025.1"/>
</dbReference>
<comment type="caution">
    <text evidence="2">The sequence shown here is derived from an EMBL/GenBank/DDBJ whole genome shotgun (WGS) entry which is preliminary data.</text>
</comment>
<keyword evidence="1" id="KW-0812">Transmembrane</keyword>
<evidence type="ECO:0000256" key="1">
    <source>
        <dbReference type="SAM" id="Phobius"/>
    </source>
</evidence>
<accession>A0ABT4HPI7</accession>
<organism evidence="2 3">
    <name type="scientific">Mycolicibacterium iranicum</name>
    <name type="common">Mycobacterium iranicum</name>
    <dbReference type="NCBI Taxonomy" id="912594"/>
    <lineage>
        <taxon>Bacteria</taxon>
        <taxon>Bacillati</taxon>
        <taxon>Actinomycetota</taxon>
        <taxon>Actinomycetes</taxon>
        <taxon>Mycobacteriales</taxon>
        <taxon>Mycobacteriaceae</taxon>
        <taxon>Mycolicibacterium</taxon>
    </lineage>
</organism>
<sequence>MASQMGDPTVFDLLFVILLLSATASILLLCRYLNTRGERDGQTHAVAELTESPR</sequence>
<evidence type="ECO:0000313" key="3">
    <source>
        <dbReference type="Proteomes" id="UP001084650"/>
    </source>
</evidence>
<keyword evidence="3" id="KW-1185">Reference proteome</keyword>
<keyword evidence="1" id="KW-0472">Membrane</keyword>
<feature type="transmembrane region" description="Helical" evidence="1">
    <location>
        <begin position="13"/>
        <end position="33"/>
    </location>
</feature>
<keyword evidence="1" id="KW-1133">Transmembrane helix</keyword>
<evidence type="ECO:0000313" key="2">
    <source>
        <dbReference type="EMBL" id="MCZ0732129.1"/>
    </source>
</evidence>
<reference evidence="2" key="1">
    <citation type="submission" date="2022-12" db="EMBL/GenBank/DDBJ databases">
        <title>Whole genome sequence of Mycolicibacterium iranicum strain SBH312.</title>
        <authorList>
            <person name="Jani J."/>
            <person name="Arifin Mustapha Z."/>
            <person name="Ahmed K."/>
            <person name="Kai Ling C."/>
        </authorList>
    </citation>
    <scope>NUCLEOTIDE SEQUENCE</scope>
    <source>
        <strain evidence="2">SBH312</strain>
    </source>
</reference>
<protein>
    <submittedName>
        <fullName evidence="2">Uncharacterized protein</fullName>
    </submittedName>
</protein>
<name>A0ABT4HPI7_MYCIR</name>
<gene>
    <name evidence="2" type="ORF">OY187_29165</name>
</gene>
<proteinExistence type="predicted"/>
<dbReference type="Proteomes" id="UP001084650">
    <property type="component" value="Unassembled WGS sequence"/>
</dbReference>